<reference evidence="12 13" key="1">
    <citation type="submission" date="2020-07" db="EMBL/GenBank/DDBJ databases">
        <title>Alkalicella. sp. LB2 genome.</title>
        <authorList>
            <person name="Postec A."/>
            <person name="Quemeneur M."/>
        </authorList>
    </citation>
    <scope>NUCLEOTIDE SEQUENCE [LARGE SCALE GENOMIC DNA]</scope>
    <source>
        <strain evidence="12 13">LB2</strain>
    </source>
</reference>
<keyword evidence="6" id="KW-0804">Transcription</keyword>
<dbReference type="Proteomes" id="UP000516160">
    <property type="component" value="Chromosome"/>
</dbReference>
<dbReference type="GO" id="GO:0006355">
    <property type="term" value="P:regulation of DNA-templated transcription"/>
    <property type="evidence" value="ECO:0007669"/>
    <property type="project" value="InterPro"/>
</dbReference>
<dbReference type="InterPro" id="IPR016032">
    <property type="entry name" value="Sig_transdc_resp-reg_C-effctor"/>
</dbReference>
<dbReference type="GO" id="GO:0032993">
    <property type="term" value="C:protein-DNA complex"/>
    <property type="evidence" value="ECO:0007669"/>
    <property type="project" value="TreeGrafter"/>
</dbReference>
<evidence type="ECO:0000256" key="5">
    <source>
        <dbReference type="ARBA" id="ARBA00023125"/>
    </source>
</evidence>
<dbReference type="Gene3D" id="6.10.250.690">
    <property type="match status" value="1"/>
</dbReference>
<dbReference type="PROSITE" id="PS50110">
    <property type="entry name" value="RESPONSE_REGULATORY"/>
    <property type="match status" value="1"/>
</dbReference>
<dbReference type="EMBL" id="CP058559">
    <property type="protein sequence ID" value="QNO13720.1"/>
    <property type="molecule type" value="Genomic_DNA"/>
</dbReference>
<dbReference type="CDD" id="cd00383">
    <property type="entry name" value="trans_reg_C"/>
    <property type="match status" value="1"/>
</dbReference>
<keyword evidence="4" id="KW-0805">Transcription regulation</keyword>
<evidence type="ECO:0000256" key="3">
    <source>
        <dbReference type="ARBA" id="ARBA00023012"/>
    </source>
</evidence>
<dbReference type="SUPFAM" id="SSF46894">
    <property type="entry name" value="C-terminal effector domain of the bipartite response regulators"/>
    <property type="match status" value="1"/>
</dbReference>
<dbReference type="PANTHER" id="PTHR48111">
    <property type="entry name" value="REGULATOR OF RPOS"/>
    <property type="match status" value="1"/>
</dbReference>
<feature type="domain" description="OmpR/PhoB-type" evidence="11">
    <location>
        <begin position="126"/>
        <end position="225"/>
    </location>
</feature>
<dbReference type="GO" id="GO:0005829">
    <property type="term" value="C:cytosol"/>
    <property type="evidence" value="ECO:0007669"/>
    <property type="project" value="TreeGrafter"/>
</dbReference>
<name>A0A7G9W4V8_ALKCA</name>
<dbReference type="FunFam" id="3.40.50.2300:FF:000001">
    <property type="entry name" value="DNA-binding response regulator PhoB"/>
    <property type="match status" value="1"/>
</dbReference>
<evidence type="ECO:0000256" key="2">
    <source>
        <dbReference type="ARBA" id="ARBA00022553"/>
    </source>
</evidence>
<evidence type="ECO:0000256" key="9">
    <source>
        <dbReference type="PROSITE-ProRule" id="PRU01091"/>
    </source>
</evidence>
<proteinExistence type="predicted"/>
<feature type="modified residue" description="4-aspartylphosphate" evidence="8">
    <location>
        <position position="53"/>
    </location>
</feature>
<organism evidence="12 13">
    <name type="scientific">Alkalicella caledoniensis</name>
    <dbReference type="NCBI Taxonomy" id="2731377"/>
    <lineage>
        <taxon>Bacteria</taxon>
        <taxon>Bacillati</taxon>
        <taxon>Bacillota</taxon>
        <taxon>Clostridia</taxon>
        <taxon>Eubacteriales</taxon>
        <taxon>Proteinivoracaceae</taxon>
        <taxon>Alkalicella</taxon>
    </lineage>
</organism>
<dbReference type="InterPro" id="IPR011006">
    <property type="entry name" value="CheY-like_superfamily"/>
</dbReference>
<sequence>MSERILIVDDEQLLAKGLKHSLTKEGFEVDTAYDGQEGKNQVEQNEYSLIILDLMLPKIDGMTLCQQIRKMSEVPIIMLTAKGDDVDKILGLEFGADDYMTKPFNTRELIARIKAILRRAVKEYRTNKIDLGDLKIFPTNRQVVLKGSNVEMTAKEFDLLALLSAHPGRVYTRENLLEMIWGYQFFGDIRTVDVHVRRIREKIEDDPSNPKYIATKWGVGYYFGGN</sequence>
<gene>
    <name evidence="12" type="ORF">HYG86_02575</name>
</gene>
<dbReference type="PROSITE" id="PS51755">
    <property type="entry name" value="OMPR_PHOB"/>
    <property type="match status" value="1"/>
</dbReference>
<dbReference type="AlphaFoldDB" id="A0A7G9W4V8"/>
<dbReference type="FunFam" id="1.10.10.10:FF:000018">
    <property type="entry name" value="DNA-binding response regulator ResD"/>
    <property type="match status" value="1"/>
</dbReference>
<evidence type="ECO:0000313" key="13">
    <source>
        <dbReference type="Proteomes" id="UP000516160"/>
    </source>
</evidence>
<dbReference type="Gene3D" id="3.40.50.2300">
    <property type="match status" value="1"/>
</dbReference>
<dbReference type="InterPro" id="IPR001789">
    <property type="entry name" value="Sig_transdc_resp-reg_receiver"/>
</dbReference>
<evidence type="ECO:0000256" key="8">
    <source>
        <dbReference type="PROSITE-ProRule" id="PRU00169"/>
    </source>
</evidence>
<evidence type="ECO:0000259" key="11">
    <source>
        <dbReference type="PROSITE" id="PS51755"/>
    </source>
</evidence>
<dbReference type="GO" id="GO:0000976">
    <property type="term" value="F:transcription cis-regulatory region binding"/>
    <property type="evidence" value="ECO:0007669"/>
    <property type="project" value="TreeGrafter"/>
</dbReference>
<evidence type="ECO:0000256" key="7">
    <source>
        <dbReference type="ARBA" id="ARBA00024867"/>
    </source>
</evidence>
<comment type="function">
    <text evidence="7">May play the central regulatory role in sporulation. It may be an element of the effector pathway responsible for the activation of sporulation genes in response to nutritional stress. Spo0A may act in concert with spo0H (a sigma factor) to control the expression of some genes that are critical to the sporulation process.</text>
</comment>
<feature type="domain" description="Response regulatory" evidence="10">
    <location>
        <begin position="4"/>
        <end position="117"/>
    </location>
</feature>
<keyword evidence="13" id="KW-1185">Reference proteome</keyword>
<dbReference type="Gene3D" id="1.10.10.10">
    <property type="entry name" value="Winged helix-like DNA-binding domain superfamily/Winged helix DNA-binding domain"/>
    <property type="match status" value="1"/>
</dbReference>
<dbReference type="SMART" id="SM00448">
    <property type="entry name" value="REC"/>
    <property type="match status" value="1"/>
</dbReference>
<protein>
    <recommendedName>
        <fullName evidence="1">Stage 0 sporulation protein A homolog</fullName>
    </recommendedName>
</protein>
<accession>A0A7G9W4V8</accession>
<evidence type="ECO:0000256" key="1">
    <source>
        <dbReference type="ARBA" id="ARBA00018672"/>
    </source>
</evidence>
<dbReference type="Pfam" id="PF00072">
    <property type="entry name" value="Response_reg"/>
    <property type="match status" value="1"/>
</dbReference>
<dbReference type="InterPro" id="IPR039420">
    <property type="entry name" value="WalR-like"/>
</dbReference>
<dbReference type="KEGG" id="acae:HYG86_02575"/>
<feature type="DNA-binding region" description="OmpR/PhoB-type" evidence="9">
    <location>
        <begin position="126"/>
        <end position="225"/>
    </location>
</feature>
<dbReference type="SMART" id="SM00862">
    <property type="entry name" value="Trans_reg_C"/>
    <property type="match status" value="1"/>
</dbReference>
<dbReference type="PANTHER" id="PTHR48111:SF40">
    <property type="entry name" value="PHOSPHATE REGULON TRANSCRIPTIONAL REGULATORY PROTEIN PHOB"/>
    <property type="match status" value="1"/>
</dbReference>
<dbReference type="InterPro" id="IPR001867">
    <property type="entry name" value="OmpR/PhoB-type_DNA-bd"/>
</dbReference>
<evidence type="ECO:0000259" key="10">
    <source>
        <dbReference type="PROSITE" id="PS50110"/>
    </source>
</evidence>
<keyword evidence="5 9" id="KW-0238">DNA-binding</keyword>
<keyword evidence="2 8" id="KW-0597">Phosphoprotein</keyword>
<keyword evidence="3" id="KW-0902">Two-component regulatory system</keyword>
<dbReference type="Pfam" id="PF00486">
    <property type="entry name" value="Trans_reg_C"/>
    <property type="match status" value="1"/>
</dbReference>
<evidence type="ECO:0000313" key="12">
    <source>
        <dbReference type="EMBL" id="QNO13720.1"/>
    </source>
</evidence>
<dbReference type="GO" id="GO:0000156">
    <property type="term" value="F:phosphorelay response regulator activity"/>
    <property type="evidence" value="ECO:0007669"/>
    <property type="project" value="TreeGrafter"/>
</dbReference>
<dbReference type="RefSeq" id="WP_213167386.1">
    <property type="nucleotide sequence ID" value="NZ_CP058559.1"/>
</dbReference>
<evidence type="ECO:0000256" key="4">
    <source>
        <dbReference type="ARBA" id="ARBA00023015"/>
    </source>
</evidence>
<dbReference type="InterPro" id="IPR036388">
    <property type="entry name" value="WH-like_DNA-bd_sf"/>
</dbReference>
<dbReference type="SUPFAM" id="SSF52172">
    <property type="entry name" value="CheY-like"/>
    <property type="match status" value="1"/>
</dbReference>
<evidence type="ECO:0000256" key="6">
    <source>
        <dbReference type="ARBA" id="ARBA00023163"/>
    </source>
</evidence>